<gene>
    <name evidence="2" type="ORF">LTRI10_LOCUS49774</name>
</gene>
<dbReference type="AlphaFoldDB" id="A0AAV2GLJ1"/>
<feature type="region of interest" description="Disordered" evidence="1">
    <location>
        <begin position="1"/>
        <end position="70"/>
    </location>
</feature>
<dbReference type="Proteomes" id="UP001497516">
    <property type="component" value="Chromosome 9"/>
</dbReference>
<evidence type="ECO:0000313" key="2">
    <source>
        <dbReference type="EMBL" id="CAL1410345.1"/>
    </source>
</evidence>
<organism evidence="2 3">
    <name type="scientific">Linum trigynum</name>
    <dbReference type="NCBI Taxonomy" id="586398"/>
    <lineage>
        <taxon>Eukaryota</taxon>
        <taxon>Viridiplantae</taxon>
        <taxon>Streptophyta</taxon>
        <taxon>Embryophyta</taxon>
        <taxon>Tracheophyta</taxon>
        <taxon>Spermatophyta</taxon>
        <taxon>Magnoliopsida</taxon>
        <taxon>eudicotyledons</taxon>
        <taxon>Gunneridae</taxon>
        <taxon>Pentapetalae</taxon>
        <taxon>rosids</taxon>
        <taxon>fabids</taxon>
        <taxon>Malpighiales</taxon>
        <taxon>Linaceae</taxon>
        <taxon>Linum</taxon>
    </lineage>
</organism>
<feature type="compositionally biased region" description="Polar residues" evidence="1">
    <location>
        <begin position="47"/>
        <end position="69"/>
    </location>
</feature>
<dbReference type="EMBL" id="OZ034822">
    <property type="protein sequence ID" value="CAL1410345.1"/>
    <property type="molecule type" value="Genomic_DNA"/>
</dbReference>
<protein>
    <submittedName>
        <fullName evidence="2">Uncharacterized protein</fullName>
    </submittedName>
</protein>
<sequence>MDALNHSPATDFNLSGRPPDDHPTGTTEINGCSGSLHIDVAQGEPPTITSETNMMVDSPAPMSTVTERSPSMPLSYASIVTGQSLETNKLGTGIMDPGRRA</sequence>
<evidence type="ECO:0000313" key="3">
    <source>
        <dbReference type="Proteomes" id="UP001497516"/>
    </source>
</evidence>
<keyword evidence="3" id="KW-1185">Reference proteome</keyword>
<evidence type="ECO:0000256" key="1">
    <source>
        <dbReference type="SAM" id="MobiDB-lite"/>
    </source>
</evidence>
<reference evidence="2 3" key="1">
    <citation type="submission" date="2024-04" db="EMBL/GenBank/DDBJ databases">
        <authorList>
            <person name="Fracassetti M."/>
        </authorList>
    </citation>
    <scope>NUCLEOTIDE SEQUENCE [LARGE SCALE GENOMIC DNA]</scope>
</reference>
<feature type="compositionally biased region" description="Polar residues" evidence="1">
    <location>
        <begin position="24"/>
        <end position="33"/>
    </location>
</feature>
<proteinExistence type="predicted"/>
<name>A0AAV2GLJ1_9ROSI</name>
<accession>A0AAV2GLJ1</accession>